<keyword evidence="3 5" id="KW-1133">Transmembrane helix</keyword>
<evidence type="ECO:0000256" key="4">
    <source>
        <dbReference type="ARBA" id="ARBA00023136"/>
    </source>
</evidence>
<keyword evidence="4 5" id="KW-0472">Membrane</keyword>
<evidence type="ECO:0000313" key="7">
    <source>
        <dbReference type="EMBL" id="MPM29745.1"/>
    </source>
</evidence>
<dbReference type="CDD" id="cd07042">
    <property type="entry name" value="STAS_SulP_like_sulfate_transporter"/>
    <property type="match status" value="1"/>
</dbReference>
<feature type="transmembrane region" description="Helical" evidence="5">
    <location>
        <begin position="96"/>
        <end position="117"/>
    </location>
</feature>
<dbReference type="Pfam" id="PF01740">
    <property type="entry name" value="STAS"/>
    <property type="match status" value="1"/>
</dbReference>
<dbReference type="PROSITE" id="PS50801">
    <property type="entry name" value="STAS"/>
    <property type="match status" value="1"/>
</dbReference>
<accession>A0A644YMD6</accession>
<feature type="transmembrane region" description="Helical" evidence="5">
    <location>
        <begin position="129"/>
        <end position="151"/>
    </location>
</feature>
<sequence length="538" mass="57380">MVMGQLRFLGSIKREFSGYNANAFSKDLLAGLTVTAVALPLALAFGVSSGLDAASGLITAILAGLIIGALGGASFQISGPTGAMAAILISLSVRHGVEGVFIAGFLSGLILIVAAALKVGALVSYIPSPVVTGFTSGIAVIIALGQIDNFFGTTSSGESAIQKLFSYSELGFSVQLPTLFYGLLVILLMVLWPKKWNARFPASLLGIIITLVVQMILNLPVAEVGAIPRSLLGENRLHFGSLSLPTLLSYLSPAISIAALGMVESLLCGSSGGKMKGEKLNATQELFAQGIGNVIIPFFGGIPATAAIARTSVAIKSGQQTRLTGIIHAFGLLASMFLLSPFMSRIPLASLAGVLLVTSWRMNEWHSIRQIFSKRIKTSMSQYLITMVATVVFDLTIAILIGIIFSMIMFIVRSHRISIEIDPVTKHLGEYDKRTKVVYVDGSLFFGSQDQLSKVVEQLLSEGVERIIFSLRGVPTIDHSSINEFTEIVLLCRKRGVDVLFCGVQSPVLTLMRRLDFVALAGEEKFYSSAVTALEALR</sequence>
<organism evidence="7">
    <name type="scientific">bioreactor metagenome</name>
    <dbReference type="NCBI Taxonomy" id="1076179"/>
    <lineage>
        <taxon>unclassified sequences</taxon>
        <taxon>metagenomes</taxon>
        <taxon>ecological metagenomes</taxon>
    </lineage>
</organism>
<evidence type="ECO:0000256" key="1">
    <source>
        <dbReference type="ARBA" id="ARBA00004141"/>
    </source>
</evidence>
<feature type="transmembrane region" description="Helical" evidence="5">
    <location>
        <begin position="321"/>
        <end position="339"/>
    </location>
</feature>
<dbReference type="InterPro" id="IPR002645">
    <property type="entry name" value="STAS_dom"/>
</dbReference>
<dbReference type="Gene3D" id="3.30.750.24">
    <property type="entry name" value="STAS domain"/>
    <property type="match status" value="1"/>
</dbReference>
<feature type="transmembrane region" description="Helical" evidence="5">
    <location>
        <begin position="172"/>
        <end position="192"/>
    </location>
</feature>
<dbReference type="InterPro" id="IPR036513">
    <property type="entry name" value="STAS_dom_sf"/>
</dbReference>
<evidence type="ECO:0000259" key="6">
    <source>
        <dbReference type="PROSITE" id="PS50801"/>
    </source>
</evidence>
<feature type="transmembrane region" description="Helical" evidence="5">
    <location>
        <begin position="247"/>
        <end position="267"/>
    </location>
</feature>
<evidence type="ECO:0000256" key="3">
    <source>
        <dbReference type="ARBA" id="ARBA00022989"/>
    </source>
</evidence>
<dbReference type="Pfam" id="PF00916">
    <property type="entry name" value="Sulfate_transp"/>
    <property type="match status" value="1"/>
</dbReference>
<keyword evidence="2 5" id="KW-0812">Transmembrane</keyword>
<feature type="transmembrane region" description="Helical" evidence="5">
    <location>
        <begin position="383"/>
        <end position="412"/>
    </location>
</feature>
<proteinExistence type="predicted"/>
<dbReference type="PANTHER" id="PTHR11814">
    <property type="entry name" value="SULFATE TRANSPORTER"/>
    <property type="match status" value="1"/>
</dbReference>
<dbReference type="GO" id="GO:0016020">
    <property type="term" value="C:membrane"/>
    <property type="evidence" value="ECO:0007669"/>
    <property type="project" value="UniProtKB-SubCell"/>
</dbReference>
<dbReference type="AlphaFoldDB" id="A0A644YMD6"/>
<evidence type="ECO:0000256" key="5">
    <source>
        <dbReference type="SAM" id="Phobius"/>
    </source>
</evidence>
<dbReference type="InterPro" id="IPR001902">
    <property type="entry name" value="SLC26A/SulP_fam"/>
</dbReference>
<name>A0A644YMD6_9ZZZZ</name>
<comment type="caution">
    <text evidence="7">The sequence shown here is derived from an EMBL/GenBank/DDBJ whole genome shotgun (WGS) entry which is preliminary data.</text>
</comment>
<reference evidence="7" key="1">
    <citation type="submission" date="2019-08" db="EMBL/GenBank/DDBJ databases">
        <authorList>
            <person name="Kucharzyk K."/>
            <person name="Murdoch R.W."/>
            <person name="Higgins S."/>
            <person name="Loffler F."/>
        </authorList>
    </citation>
    <scope>NUCLEOTIDE SEQUENCE</scope>
</reference>
<feature type="transmembrane region" description="Helical" evidence="5">
    <location>
        <begin position="54"/>
        <end position="75"/>
    </location>
</feature>
<gene>
    <name evidence="7" type="primary">dauA_13</name>
    <name evidence="7" type="ORF">SDC9_76286</name>
</gene>
<comment type="subcellular location">
    <subcellularLocation>
        <location evidence="1">Membrane</location>
        <topology evidence="1">Multi-pass membrane protein</topology>
    </subcellularLocation>
</comment>
<dbReference type="EMBL" id="VSSQ01005596">
    <property type="protein sequence ID" value="MPM29745.1"/>
    <property type="molecule type" value="Genomic_DNA"/>
</dbReference>
<feature type="transmembrane region" description="Helical" evidence="5">
    <location>
        <begin position="204"/>
        <end position="226"/>
    </location>
</feature>
<evidence type="ECO:0000256" key="2">
    <source>
        <dbReference type="ARBA" id="ARBA00022692"/>
    </source>
</evidence>
<dbReference type="SUPFAM" id="SSF52091">
    <property type="entry name" value="SpoIIaa-like"/>
    <property type="match status" value="1"/>
</dbReference>
<feature type="transmembrane region" description="Helical" evidence="5">
    <location>
        <begin position="287"/>
        <end position="309"/>
    </location>
</feature>
<dbReference type="InterPro" id="IPR011547">
    <property type="entry name" value="SLC26A/SulP_dom"/>
</dbReference>
<feature type="domain" description="STAS" evidence="6">
    <location>
        <begin position="437"/>
        <end position="537"/>
    </location>
</feature>
<dbReference type="GO" id="GO:0055085">
    <property type="term" value="P:transmembrane transport"/>
    <property type="evidence" value="ECO:0007669"/>
    <property type="project" value="InterPro"/>
</dbReference>
<protein>
    <submittedName>
        <fullName evidence="7">C4-dicarboxylic acid transporter DauA</fullName>
    </submittedName>
</protein>